<protein>
    <submittedName>
        <fullName evidence="2">Uncharacterized protein</fullName>
    </submittedName>
</protein>
<feature type="transmembrane region" description="Helical" evidence="1">
    <location>
        <begin position="28"/>
        <end position="48"/>
    </location>
</feature>
<reference evidence="2" key="2">
    <citation type="submission" date="2020-11" db="EMBL/GenBank/DDBJ databases">
        <authorList>
            <person name="McCartney M.A."/>
            <person name="Auch B."/>
            <person name="Kono T."/>
            <person name="Mallez S."/>
            <person name="Becker A."/>
            <person name="Gohl D.M."/>
            <person name="Silverstein K.A.T."/>
            <person name="Koren S."/>
            <person name="Bechman K.B."/>
            <person name="Herman A."/>
            <person name="Abrahante J.E."/>
            <person name="Garbe J."/>
        </authorList>
    </citation>
    <scope>NUCLEOTIDE SEQUENCE</scope>
    <source>
        <strain evidence="2">Duluth1</strain>
        <tissue evidence="2">Whole animal</tissue>
    </source>
</reference>
<accession>A0A9D4I948</accession>
<dbReference type="AlphaFoldDB" id="A0A9D4I948"/>
<gene>
    <name evidence="2" type="ORF">DPMN_187515</name>
</gene>
<organism evidence="2 3">
    <name type="scientific">Dreissena polymorpha</name>
    <name type="common">Zebra mussel</name>
    <name type="synonym">Mytilus polymorpha</name>
    <dbReference type="NCBI Taxonomy" id="45954"/>
    <lineage>
        <taxon>Eukaryota</taxon>
        <taxon>Metazoa</taxon>
        <taxon>Spiralia</taxon>
        <taxon>Lophotrochozoa</taxon>
        <taxon>Mollusca</taxon>
        <taxon>Bivalvia</taxon>
        <taxon>Autobranchia</taxon>
        <taxon>Heteroconchia</taxon>
        <taxon>Euheterodonta</taxon>
        <taxon>Imparidentia</taxon>
        <taxon>Neoheterodontei</taxon>
        <taxon>Myida</taxon>
        <taxon>Dreissenoidea</taxon>
        <taxon>Dreissenidae</taxon>
        <taxon>Dreissena</taxon>
    </lineage>
</organism>
<sequence length="107" mass="12297">MSLALSIVAMVTFLLRHPYHLLTSADYRQLILLGVCVGCSFVNSFFLTSKLVTSMIHMFELEKASGVASVVGYCDRKELKKDLVYSRHYKTYKPQRCRSWKSRHSCV</sequence>
<reference evidence="2" key="1">
    <citation type="journal article" date="2019" name="bioRxiv">
        <title>The Genome of the Zebra Mussel, Dreissena polymorpha: A Resource for Invasive Species Research.</title>
        <authorList>
            <person name="McCartney M.A."/>
            <person name="Auch B."/>
            <person name="Kono T."/>
            <person name="Mallez S."/>
            <person name="Zhang Y."/>
            <person name="Obille A."/>
            <person name="Becker A."/>
            <person name="Abrahante J.E."/>
            <person name="Garbe J."/>
            <person name="Badalamenti J.P."/>
            <person name="Herman A."/>
            <person name="Mangelson H."/>
            <person name="Liachko I."/>
            <person name="Sullivan S."/>
            <person name="Sone E.D."/>
            <person name="Koren S."/>
            <person name="Silverstein K.A.T."/>
            <person name="Beckman K.B."/>
            <person name="Gohl D.M."/>
        </authorList>
    </citation>
    <scope>NUCLEOTIDE SEQUENCE</scope>
    <source>
        <strain evidence="2">Duluth1</strain>
        <tissue evidence="2">Whole animal</tissue>
    </source>
</reference>
<comment type="caution">
    <text evidence="2">The sequence shown here is derived from an EMBL/GenBank/DDBJ whole genome shotgun (WGS) entry which is preliminary data.</text>
</comment>
<evidence type="ECO:0000313" key="3">
    <source>
        <dbReference type="Proteomes" id="UP000828390"/>
    </source>
</evidence>
<proteinExistence type="predicted"/>
<evidence type="ECO:0000256" key="1">
    <source>
        <dbReference type="SAM" id="Phobius"/>
    </source>
</evidence>
<evidence type="ECO:0000313" key="2">
    <source>
        <dbReference type="EMBL" id="KAH3752889.1"/>
    </source>
</evidence>
<dbReference type="Proteomes" id="UP000828390">
    <property type="component" value="Unassembled WGS sequence"/>
</dbReference>
<name>A0A9D4I948_DREPO</name>
<dbReference type="EMBL" id="JAIWYP010000010">
    <property type="protein sequence ID" value="KAH3752889.1"/>
    <property type="molecule type" value="Genomic_DNA"/>
</dbReference>
<keyword evidence="1" id="KW-1133">Transmembrane helix</keyword>
<keyword evidence="1" id="KW-0472">Membrane</keyword>
<keyword evidence="3" id="KW-1185">Reference proteome</keyword>
<keyword evidence="1" id="KW-0812">Transmembrane</keyword>